<dbReference type="InterPro" id="IPR027417">
    <property type="entry name" value="P-loop_NTPase"/>
</dbReference>
<accession>A0A2M6W306</accession>
<dbReference type="PANTHER" id="PTHR11669:SF8">
    <property type="entry name" value="DNA POLYMERASE III SUBUNIT DELTA"/>
    <property type="match status" value="1"/>
</dbReference>
<dbReference type="GO" id="GO:0006261">
    <property type="term" value="P:DNA-templated DNA replication"/>
    <property type="evidence" value="ECO:0007669"/>
    <property type="project" value="TreeGrafter"/>
</dbReference>
<organism evidence="1 2">
    <name type="scientific">Candidatus Magasanikbacteria bacterium CG10_big_fil_rev_8_21_14_0_10_40_10</name>
    <dbReference type="NCBI Taxonomy" id="1974648"/>
    <lineage>
        <taxon>Bacteria</taxon>
        <taxon>Candidatus Magasanikiibacteriota</taxon>
    </lineage>
</organism>
<reference evidence="2" key="1">
    <citation type="submission" date="2017-09" db="EMBL/GenBank/DDBJ databases">
        <title>Depth-based differentiation of microbial function through sediment-hosted aquifers and enrichment of novel symbionts in the deep terrestrial subsurface.</title>
        <authorList>
            <person name="Probst A.J."/>
            <person name="Ladd B."/>
            <person name="Jarett J.K."/>
            <person name="Geller-Mcgrath D.E."/>
            <person name="Sieber C.M.K."/>
            <person name="Emerson J.B."/>
            <person name="Anantharaman K."/>
            <person name="Thomas B.C."/>
            <person name="Malmstrom R."/>
            <person name="Stieglmeier M."/>
            <person name="Klingl A."/>
            <person name="Woyke T."/>
            <person name="Ryan C.M."/>
            <person name="Banfield J.F."/>
        </authorList>
    </citation>
    <scope>NUCLEOTIDE SEQUENCE [LARGE SCALE GENOMIC DNA]</scope>
</reference>
<name>A0A2M6W306_9BACT</name>
<comment type="caution">
    <text evidence="1">The sequence shown here is derived from an EMBL/GenBank/DDBJ whole genome shotgun (WGS) entry which is preliminary data.</text>
</comment>
<dbReference type="SUPFAM" id="SSF52540">
    <property type="entry name" value="P-loop containing nucleoside triphosphate hydrolases"/>
    <property type="match status" value="1"/>
</dbReference>
<dbReference type="AlphaFoldDB" id="A0A2M6W306"/>
<sequence>MEFIGNKKILDFFRRSIDGGRLVCAYCLSGVDQVGKRKLANLIASQLLNTSADKLPVNADYYYLSREFDDKTDKLKKDISIDQARALKHRFCGKSWLGGYRVAIIDEAEKLNKESGNALLKMLEEAGEKTVFFLLTQDDHALLPTIRSRCQILYLNITPVRQIEQSLIELGHEQIKAKLAAELSWGRPGRAVRLLQDENYLILAKEQAERLHILSQKPFYERVSQMTKILKSKKGIEKEKMLLELESWQMAIHQNMGQLAVNNVELSEAINLSRKMLLQNVSPALVLENLLLKIN</sequence>
<evidence type="ECO:0000313" key="2">
    <source>
        <dbReference type="Proteomes" id="UP000231183"/>
    </source>
</evidence>
<proteinExistence type="predicted"/>
<dbReference type="InterPro" id="IPR050238">
    <property type="entry name" value="DNA_Rep/Repair_Clamp_Loader"/>
</dbReference>
<protein>
    <recommendedName>
        <fullName evidence="3">DNA polymerase III subunit delta</fullName>
    </recommendedName>
</protein>
<dbReference type="Pfam" id="PF13177">
    <property type="entry name" value="DNA_pol3_delta2"/>
    <property type="match status" value="1"/>
</dbReference>
<dbReference type="Proteomes" id="UP000231183">
    <property type="component" value="Unassembled WGS sequence"/>
</dbReference>
<dbReference type="EMBL" id="PFBX01000049">
    <property type="protein sequence ID" value="PIT87176.1"/>
    <property type="molecule type" value="Genomic_DNA"/>
</dbReference>
<dbReference type="PANTHER" id="PTHR11669">
    <property type="entry name" value="REPLICATION FACTOR C / DNA POLYMERASE III GAMMA-TAU SUBUNIT"/>
    <property type="match status" value="1"/>
</dbReference>
<gene>
    <name evidence="1" type="ORF">COU31_04420</name>
</gene>
<evidence type="ECO:0008006" key="3">
    <source>
        <dbReference type="Google" id="ProtNLM"/>
    </source>
</evidence>
<dbReference type="Gene3D" id="3.40.50.300">
    <property type="entry name" value="P-loop containing nucleotide triphosphate hydrolases"/>
    <property type="match status" value="1"/>
</dbReference>
<evidence type="ECO:0000313" key="1">
    <source>
        <dbReference type="EMBL" id="PIT87176.1"/>
    </source>
</evidence>